<gene>
    <name evidence="1" type="ORF">ACFOWE_29110</name>
</gene>
<dbReference type="Proteomes" id="UP001595850">
    <property type="component" value="Unassembled WGS sequence"/>
</dbReference>
<evidence type="ECO:0000313" key="2">
    <source>
        <dbReference type="Proteomes" id="UP001595850"/>
    </source>
</evidence>
<keyword evidence="2" id="KW-1185">Reference proteome</keyword>
<accession>A0ABV8IHB3</accession>
<dbReference type="EMBL" id="JBHSBM010000042">
    <property type="protein sequence ID" value="MFC4062379.1"/>
    <property type="molecule type" value="Genomic_DNA"/>
</dbReference>
<organism evidence="1 2">
    <name type="scientific">Planomonospora corallina</name>
    <dbReference type="NCBI Taxonomy" id="1806052"/>
    <lineage>
        <taxon>Bacteria</taxon>
        <taxon>Bacillati</taxon>
        <taxon>Actinomycetota</taxon>
        <taxon>Actinomycetes</taxon>
        <taxon>Streptosporangiales</taxon>
        <taxon>Streptosporangiaceae</taxon>
        <taxon>Planomonospora</taxon>
    </lineage>
</organism>
<evidence type="ECO:0000313" key="1">
    <source>
        <dbReference type="EMBL" id="MFC4062379.1"/>
    </source>
</evidence>
<name>A0ABV8IHB3_9ACTN</name>
<proteinExistence type="predicted"/>
<reference evidence="2" key="1">
    <citation type="journal article" date="2019" name="Int. J. Syst. Evol. Microbiol.">
        <title>The Global Catalogue of Microorganisms (GCM) 10K type strain sequencing project: providing services to taxonomists for standard genome sequencing and annotation.</title>
        <authorList>
            <consortium name="The Broad Institute Genomics Platform"/>
            <consortium name="The Broad Institute Genome Sequencing Center for Infectious Disease"/>
            <person name="Wu L."/>
            <person name="Ma J."/>
        </authorList>
    </citation>
    <scope>NUCLEOTIDE SEQUENCE [LARGE SCALE GENOMIC DNA]</scope>
    <source>
        <strain evidence="2">TBRC 4489</strain>
    </source>
</reference>
<dbReference type="InterPro" id="IPR028961">
    <property type="entry name" value="Imm21"/>
</dbReference>
<dbReference type="RefSeq" id="WP_377293441.1">
    <property type="nucleotide sequence ID" value="NZ_JBHSBM010000042.1"/>
</dbReference>
<protein>
    <submittedName>
        <fullName evidence="1">Imm21 family immunity protein</fullName>
    </submittedName>
</protein>
<sequence>MQQEERTPLVWTESAGGPLAVIERQALDDWTGYGGDYERACEVEVVDVITFGESRRALILWDEPAATAFLPEVRTFVQWLYADPGTDAARAARDTTGVVWEAGPVFEVAGPLVLLDAAMPGTDVTINRPARDASSAEAVNVELPPGRYRVEWADVEPDERSCFRLYRLVPLGEA</sequence>
<dbReference type="Pfam" id="PF15589">
    <property type="entry name" value="Imm21"/>
    <property type="match status" value="1"/>
</dbReference>
<comment type="caution">
    <text evidence="1">The sequence shown here is derived from an EMBL/GenBank/DDBJ whole genome shotgun (WGS) entry which is preliminary data.</text>
</comment>